<comment type="caution">
    <text evidence="2">The sequence shown here is derived from an EMBL/GenBank/DDBJ whole genome shotgun (WGS) entry which is preliminary data.</text>
</comment>
<keyword evidence="1" id="KW-0472">Membrane</keyword>
<evidence type="ECO:0008006" key="3">
    <source>
        <dbReference type="Google" id="ProtNLM"/>
    </source>
</evidence>
<feature type="transmembrane region" description="Helical" evidence="1">
    <location>
        <begin position="105"/>
        <end position="126"/>
    </location>
</feature>
<reference evidence="2" key="1">
    <citation type="journal article" date="2015" name="Nature">
        <title>Complex archaea that bridge the gap between prokaryotes and eukaryotes.</title>
        <authorList>
            <person name="Spang A."/>
            <person name="Saw J.H."/>
            <person name="Jorgensen S.L."/>
            <person name="Zaremba-Niedzwiedzka K."/>
            <person name="Martijn J."/>
            <person name="Lind A.E."/>
            <person name="van Eijk R."/>
            <person name="Schleper C."/>
            <person name="Guy L."/>
            <person name="Ettema T.J."/>
        </authorList>
    </citation>
    <scope>NUCLEOTIDE SEQUENCE</scope>
</reference>
<feature type="transmembrane region" description="Helical" evidence="1">
    <location>
        <begin position="68"/>
        <end position="84"/>
    </location>
</feature>
<feature type="transmembrane region" description="Helical" evidence="1">
    <location>
        <begin position="163"/>
        <end position="185"/>
    </location>
</feature>
<gene>
    <name evidence="2" type="ORF">LCGC14_3161440</name>
</gene>
<dbReference type="EMBL" id="LAZR01069891">
    <property type="protein sequence ID" value="KKK46817.1"/>
    <property type="molecule type" value="Genomic_DNA"/>
</dbReference>
<sequence>MEVEKIITIAIYVHAFFGGIGLIAGTVSFLVKKGSKTHILAGKWFSVGMIMSSLISIPVAWMPGHKNMFLSLIALFTIYLVLAGNRALTFKPVFKKTAPALIDKLISGTMLFFSIIMIGIGVIGLVQGAQNAILFLFFGLFGLVFSIKDLRFYNNPNKHRSDWLVNHLGRIVGAYIASITAFSSLRRK</sequence>
<keyword evidence="1" id="KW-0812">Transmembrane</keyword>
<organism evidence="2">
    <name type="scientific">marine sediment metagenome</name>
    <dbReference type="NCBI Taxonomy" id="412755"/>
    <lineage>
        <taxon>unclassified sequences</taxon>
        <taxon>metagenomes</taxon>
        <taxon>ecological metagenomes</taxon>
    </lineage>
</organism>
<evidence type="ECO:0000256" key="1">
    <source>
        <dbReference type="SAM" id="Phobius"/>
    </source>
</evidence>
<evidence type="ECO:0000313" key="2">
    <source>
        <dbReference type="EMBL" id="KKK46817.1"/>
    </source>
</evidence>
<feature type="transmembrane region" description="Helical" evidence="1">
    <location>
        <begin position="132"/>
        <end position="151"/>
    </location>
</feature>
<dbReference type="AlphaFoldDB" id="A0A0F8VR52"/>
<name>A0A0F8VR52_9ZZZZ</name>
<protein>
    <recommendedName>
        <fullName evidence="3">DUF2306 domain-containing protein</fullName>
    </recommendedName>
</protein>
<keyword evidence="1" id="KW-1133">Transmembrane helix</keyword>
<accession>A0A0F8VR52</accession>
<feature type="transmembrane region" description="Helical" evidence="1">
    <location>
        <begin position="6"/>
        <end position="31"/>
    </location>
</feature>
<proteinExistence type="predicted"/>
<feature type="transmembrane region" description="Helical" evidence="1">
    <location>
        <begin position="43"/>
        <end position="62"/>
    </location>
</feature>